<dbReference type="AlphaFoldDB" id="A0A017TDA6"/>
<organism evidence="1 2">
    <name type="scientific">Chondromyces apiculatus DSM 436</name>
    <dbReference type="NCBI Taxonomy" id="1192034"/>
    <lineage>
        <taxon>Bacteria</taxon>
        <taxon>Pseudomonadati</taxon>
        <taxon>Myxococcota</taxon>
        <taxon>Polyangia</taxon>
        <taxon>Polyangiales</taxon>
        <taxon>Polyangiaceae</taxon>
        <taxon>Chondromyces</taxon>
    </lineage>
</organism>
<dbReference type="EMBL" id="ASRX01000015">
    <property type="protein sequence ID" value="EYF06546.1"/>
    <property type="molecule type" value="Genomic_DNA"/>
</dbReference>
<evidence type="ECO:0000313" key="2">
    <source>
        <dbReference type="Proteomes" id="UP000019678"/>
    </source>
</evidence>
<evidence type="ECO:0000313" key="1">
    <source>
        <dbReference type="EMBL" id="EYF06546.1"/>
    </source>
</evidence>
<protein>
    <submittedName>
        <fullName evidence="1">Uncharacterized protein</fullName>
    </submittedName>
</protein>
<proteinExistence type="predicted"/>
<dbReference type="Proteomes" id="UP000019678">
    <property type="component" value="Unassembled WGS sequence"/>
</dbReference>
<reference evidence="1 2" key="1">
    <citation type="submission" date="2013-05" db="EMBL/GenBank/DDBJ databases">
        <title>Genome assembly of Chondromyces apiculatus DSM 436.</title>
        <authorList>
            <person name="Sharma G."/>
            <person name="Khatri I."/>
            <person name="Kaur C."/>
            <person name="Mayilraj S."/>
            <person name="Subramanian S."/>
        </authorList>
    </citation>
    <scope>NUCLEOTIDE SEQUENCE [LARGE SCALE GENOMIC DNA]</scope>
    <source>
        <strain evidence="1 2">DSM 436</strain>
    </source>
</reference>
<sequence>MVARFQLCPFLRDTASGFGRFCVLLDREPHLDTALLAARQADSAVVHLVFPCVQTPPAVFERFAARFGDALRRGTAEPPAVQGPAFVSSASNDAPVLASFHPRMAGDGSNSHRLVGLLRRAPDPFIQLIPAGLSVGGTVLAGAGIDPKEDRSELLYARLRGAGVEQIETVIRAIQADREASYQRFLEAFGLAQTAPPV</sequence>
<comment type="caution">
    <text evidence="1">The sequence shown here is derived from an EMBL/GenBank/DDBJ whole genome shotgun (WGS) entry which is preliminary data.</text>
</comment>
<gene>
    <name evidence="1" type="ORF">CAP_1676</name>
</gene>
<keyword evidence="2" id="KW-1185">Reference proteome</keyword>
<accession>A0A017TDA6</accession>
<name>A0A017TDA6_9BACT</name>